<sequence length="594" mass="67419">MRLFYSIILLSMFSFSSMAQEGYLASDIDPNLLSRASSVIRTMDMDIEIKDVDQFTYTVKRVITVLNENGDADAAVNIWYNKSRQIRSVRGAIYDEFGRQISKITSKSFKDVSASDNVSLFLDSRLMVFQPNSLMYPYTLEIEYEVRSKQTLNLPDWYPVTTSGVSLENASLTVHVDPDFQLRYKEINYPGAAEVTEEEGIKTYHWRISNKKALKNELYSPLPETFLTSVKLAPEHFTYEKVSGSFSNWQEYGQWMYNVLLKGRSEIPATTASHIKSITADMTDPWEKAKAIYEFVQQKTRYVSIQVGIGGFQPFLASEVDATGYGDCKALVNYTQGLLAVVGIPSDYVVVASGDKKKNALPDFASISQFDHVILRIPFESDTAWVDCTSKDNPFNYLGTFTDDRLAVACTENGGELVRTPRYTSDNSKQIRTAVLNINEEGSVNGTITTEFDGWQYDNRIFLIGEPLREQIKEVPKIYRIGNLTVDSYTIDQEKSSRPTTVEKLSFNASNYGAINADLMFIPLNRLNQSPQPPEARDRENDLYINRGYVDIDSLVYHLPENFKVEQLPKDVHIQHPFGSFSMSVEQKDNELLP</sequence>
<dbReference type="SUPFAM" id="SSF54001">
    <property type="entry name" value="Cysteine proteinases"/>
    <property type="match status" value="1"/>
</dbReference>
<accession>A0ABV5CAD5</accession>
<protein>
    <submittedName>
        <fullName evidence="4">DUF3857 domain-containing transglutaminase family protein</fullName>
    </submittedName>
</protein>
<feature type="domain" description="Transglutaminase-like" evidence="2">
    <location>
        <begin position="276"/>
        <end position="386"/>
    </location>
</feature>
<dbReference type="RefSeq" id="WP_375556066.1">
    <property type="nucleotide sequence ID" value="NZ_JBBVGT010000002.1"/>
</dbReference>
<dbReference type="InterPro" id="IPR002931">
    <property type="entry name" value="Transglutaminase-like"/>
</dbReference>
<keyword evidence="5" id="KW-1185">Reference proteome</keyword>
<evidence type="ECO:0000259" key="3">
    <source>
        <dbReference type="Pfam" id="PF12969"/>
    </source>
</evidence>
<evidence type="ECO:0000313" key="4">
    <source>
        <dbReference type="EMBL" id="MFB5944501.1"/>
    </source>
</evidence>
<dbReference type="InterPro" id="IPR024618">
    <property type="entry name" value="DUF3857"/>
</dbReference>
<dbReference type="Gene3D" id="3.10.620.30">
    <property type="match status" value="1"/>
</dbReference>
<feature type="chain" id="PRO_5045768863" evidence="1">
    <location>
        <begin position="20"/>
        <end position="594"/>
    </location>
</feature>
<gene>
    <name evidence="4" type="ORF">WKR92_01505</name>
</gene>
<keyword evidence="1" id="KW-0732">Signal</keyword>
<proteinExistence type="predicted"/>
<dbReference type="EMBL" id="JBBVGT010000002">
    <property type="protein sequence ID" value="MFB5944501.1"/>
    <property type="molecule type" value="Genomic_DNA"/>
</dbReference>
<organism evidence="4 5">
    <name type="scientific">Albibacterium profundi</name>
    <dbReference type="NCBI Taxonomy" id="3134906"/>
    <lineage>
        <taxon>Bacteria</taxon>
        <taxon>Pseudomonadati</taxon>
        <taxon>Bacteroidota</taxon>
        <taxon>Sphingobacteriia</taxon>
        <taxon>Sphingobacteriales</taxon>
        <taxon>Sphingobacteriaceae</taxon>
        <taxon>Albibacterium</taxon>
    </lineage>
</organism>
<feature type="domain" description="DUF3857" evidence="3">
    <location>
        <begin position="55"/>
        <end position="213"/>
    </location>
</feature>
<evidence type="ECO:0000259" key="2">
    <source>
        <dbReference type="Pfam" id="PF01841"/>
    </source>
</evidence>
<evidence type="ECO:0000313" key="5">
    <source>
        <dbReference type="Proteomes" id="UP001580928"/>
    </source>
</evidence>
<dbReference type="Gene3D" id="2.60.120.1130">
    <property type="match status" value="1"/>
</dbReference>
<name>A0ABV5CAD5_9SPHI</name>
<feature type="signal peptide" evidence="1">
    <location>
        <begin position="1"/>
        <end position="19"/>
    </location>
</feature>
<dbReference type="Gene3D" id="2.60.40.3140">
    <property type="match status" value="1"/>
</dbReference>
<evidence type="ECO:0000256" key="1">
    <source>
        <dbReference type="SAM" id="SignalP"/>
    </source>
</evidence>
<dbReference type="Pfam" id="PF01841">
    <property type="entry name" value="Transglut_core"/>
    <property type="match status" value="1"/>
</dbReference>
<dbReference type="InterPro" id="IPR038765">
    <property type="entry name" value="Papain-like_cys_pep_sf"/>
</dbReference>
<dbReference type="Proteomes" id="UP001580928">
    <property type="component" value="Unassembled WGS sequence"/>
</dbReference>
<dbReference type="Pfam" id="PF12969">
    <property type="entry name" value="DUF3857"/>
    <property type="match status" value="1"/>
</dbReference>
<reference evidence="4 5" key="1">
    <citation type="submission" date="2024-04" db="EMBL/GenBank/DDBJ databases">
        <title>Albibacterium profundi sp. nov., isolated from sediment of the Challenger Deep of Mariana Trench.</title>
        <authorList>
            <person name="Wang Y."/>
        </authorList>
    </citation>
    <scope>NUCLEOTIDE SEQUENCE [LARGE SCALE GENOMIC DNA]</scope>
    <source>
        <strain evidence="4 5">RHL897</strain>
    </source>
</reference>
<comment type="caution">
    <text evidence="4">The sequence shown here is derived from an EMBL/GenBank/DDBJ whole genome shotgun (WGS) entry which is preliminary data.</text>
</comment>